<organism evidence="3 4">
    <name type="scientific">Anaeromyces robustus</name>
    <dbReference type="NCBI Taxonomy" id="1754192"/>
    <lineage>
        <taxon>Eukaryota</taxon>
        <taxon>Fungi</taxon>
        <taxon>Fungi incertae sedis</taxon>
        <taxon>Chytridiomycota</taxon>
        <taxon>Chytridiomycota incertae sedis</taxon>
        <taxon>Neocallimastigomycetes</taxon>
        <taxon>Neocallimastigales</taxon>
        <taxon>Neocallimastigaceae</taxon>
        <taxon>Anaeromyces</taxon>
    </lineage>
</organism>
<evidence type="ECO:0000313" key="3">
    <source>
        <dbReference type="EMBL" id="ORX75844.1"/>
    </source>
</evidence>
<proteinExistence type="predicted"/>
<sequence>MKLQNLSLISILFICLTKGQDIILSTNYTLSYLQKVDMNQMKCTSDKDCPLYSTCESFTSKNNETRSLCKFGDFLCPERDVSFFMTENVDENCFYVNTTMYDLENEEIKEGFPKNIKPVLKTCGYFGETYKCSTEECNSNSDCLSGMCKDYKCMNKDNLNNYIYRCSVDDYEKYSMKCKKANGMKCEENIECYSGICSCGDDRSIKYHRIKYCSNKDYKFNSIGGGENVNADNTVGQPSRANADSISDPSGIG</sequence>
<feature type="region of interest" description="Disordered" evidence="1">
    <location>
        <begin position="231"/>
        <end position="253"/>
    </location>
</feature>
<accession>A0A1Y1WRU6</accession>
<gene>
    <name evidence="3" type="ORF">BCR32DRAFT_296634</name>
</gene>
<feature type="chain" id="PRO_5011000106" description="Dickkopf N-terminal cysteine-rich domain-containing protein" evidence="2">
    <location>
        <begin position="20"/>
        <end position="253"/>
    </location>
</feature>
<dbReference type="OrthoDB" id="10476562at2759"/>
<evidence type="ECO:0000256" key="2">
    <source>
        <dbReference type="SAM" id="SignalP"/>
    </source>
</evidence>
<name>A0A1Y1WRU6_9FUNG</name>
<feature type="signal peptide" evidence="2">
    <location>
        <begin position="1"/>
        <end position="19"/>
    </location>
</feature>
<evidence type="ECO:0008006" key="5">
    <source>
        <dbReference type="Google" id="ProtNLM"/>
    </source>
</evidence>
<comment type="caution">
    <text evidence="3">The sequence shown here is derived from an EMBL/GenBank/DDBJ whole genome shotgun (WGS) entry which is preliminary data.</text>
</comment>
<evidence type="ECO:0000256" key="1">
    <source>
        <dbReference type="SAM" id="MobiDB-lite"/>
    </source>
</evidence>
<keyword evidence="2" id="KW-0732">Signal</keyword>
<keyword evidence="4" id="KW-1185">Reference proteome</keyword>
<dbReference type="Proteomes" id="UP000193944">
    <property type="component" value="Unassembled WGS sequence"/>
</dbReference>
<evidence type="ECO:0000313" key="4">
    <source>
        <dbReference type="Proteomes" id="UP000193944"/>
    </source>
</evidence>
<protein>
    <recommendedName>
        <fullName evidence="5">Dickkopf N-terminal cysteine-rich domain-containing protein</fullName>
    </recommendedName>
</protein>
<dbReference type="EMBL" id="MCFG01000333">
    <property type="protein sequence ID" value="ORX75844.1"/>
    <property type="molecule type" value="Genomic_DNA"/>
</dbReference>
<dbReference type="AlphaFoldDB" id="A0A1Y1WRU6"/>
<reference evidence="3 4" key="2">
    <citation type="submission" date="2016-08" db="EMBL/GenBank/DDBJ databases">
        <title>Pervasive Adenine N6-methylation of Active Genes in Fungi.</title>
        <authorList>
            <consortium name="DOE Joint Genome Institute"/>
            <person name="Mondo S.J."/>
            <person name="Dannebaum R.O."/>
            <person name="Kuo R.C."/>
            <person name="Labutti K."/>
            <person name="Haridas S."/>
            <person name="Kuo A."/>
            <person name="Salamov A."/>
            <person name="Ahrendt S.R."/>
            <person name="Lipzen A."/>
            <person name="Sullivan W."/>
            <person name="Andreopoulos W.B."/>
            <person name="Clum A."/>
            <person name="Lindquist E."/>
            <person name="Daum C."/>
            <person name="Ramamoorthy G.K."/>
            <person name="Gryganskyi A."/>
            <person name="Culley D."/>
            <person name="Magnuson J.K."/>
            <person name="James T.Y."/>
            <person name="O'Malley M.A."/>
            <person name="Stajich J.E."/>
            <person name="Spatafora J.W."/>
            <person name="Visel A."/>
            <person name="Grigoriev I.V."/>
        </authorList>
    </citation>
    <scope>NUCLEOTIDE SEQUENCE [LARGE SCALE GENOMIC DNA]</scope>
    <source>
        <strain evidence="3 4">S4</strain>
    </source>
</reference>
<reference evidence="3 4" key="1">
    <citation type="submission" date="2016-08" db="EMBL/GenBank/DDBJ databases">
        <title>A Parts List for Fungal Cellulosomes Revealed by Comparative Genomics.</title>
        <authorList>
            <consortium name="DOE Joint Genome Institute"/>
            <person name="Haitjema C.H."/>
            <person name="Gilmore S.P."/>
            <person name="Henske J.K."/>
            <person name="Solomon K.V."/>
            <person name="De Groot R."/>
            <person name="Kuo A."/>
            <person name="Mondo S.J."/>
            <person name="Salamov A.A."/>
            <person name="Labutti K."/>
            <person name="Zhao Z."/>
            <person name="Chiniquy J."/>
            <person name="Barry K."/>
            <person name="Brewer H.M."/>
            <person name="Purvine S.O."/>
            <person name="Wright A.T."/>
            <person name="Boxma B."/>
            <person name="Van Alen T."/>
            <person name="Hackstein J.H."/>
            <person name="Baker S.E."/>
            <person name="Grigoriev I.V."/>
            <person name="O'Malley M.A."/>
        </authorList>
    </citation>
    <scope>NUCLEOTIDE SEQUENCE [LARGE SCALE GENOMIC DNA]</scope>
    <source>
        <strain evidence="3 4">S4</strain>
    </source>
</reference>